<feature type="signal peptide" evidence="6">
    <location>
        <begin position="1"/>
        <end position="25"/>
    </location>
</feature>
<dbReference type="AlphaFoldDB" id="A0A9P6PQ92"/>
<gene>
    <name evidence="8" type="ORF">DFQ27_009412</name>
</gene>
<dbReference type="InterPro" id="IPR036249">
    <property type="entry name" value="Thioredoxin-like_sf"/>
</dbReference>
<keyword evidence="9" id="KW-1185">Reference proteome</keyword>
<keyword evidence="3" id="KW-1133">Transmembrane helix</keyword>
<dbReference type="Pfam" id="PF13848">
    <property type="entry name" value="Thioredoxin_6"/>
    <property type="match status" value="1"/>
</dbReference>
<comment type="subcellular location">
    <subcellularLocation>
        <location evidence="1">Endoplasmic reticulum membrane</location>
        <topology evidence="1">Single-pass membrane protein</topology>
    </subcellularLocation>
</comment>
<dbReference type="PANTHER" id="PTHR46426">
    <property type="entry name" value="PROTEIN DISULFIDE-ISOMERASE TMX3"/>
    <property type="match status" value="1"/>
</dbReference>
<comment type="caution">
    <text evidence="8">The sequence shown here is derived from an EMBL/GenBank/DDBJ whole genome shotgun (WGS) entry which is preliminary data.</text>
</comment>
<evidence type="ECO:0000256" key="4">
    <source>
        <dbReference type="ARBA" id="ARBA00023136"/>
    </source>
</evidence>
<dbReference type="Proteomes" id="UP000807716">
    <property type="component" value="Unassembled WGS sequence"/>
</dbReference>
<protein>
    <recommendedName>
        <fullName evidence="7">Thioredoxin domain-containing protein</fullName>
    </recommendedName>
</protein>
<feature type="domain" description="Thioredoxin" evidence="7">
    <location>
        <begin position="129"/>
        <end position="263"/>
    </location>
</feature>
<organism evidence="8 9">
    <name type="scientific">Actinomortierella ambigua</name>
    <dbReference type="NCBI Taxonomy" id="1343610"/>
    <lineage>
        <taxon>Eukaryota</taxon>
        <taxon>Fungi</taxon>
        <taxon>Fungi incertae sedis</taxon>
        <taxon>Mucoromycota</taxon>
        <taxon>Mortierellomycotina</taxon>
        <taxon>Mortierellomycetes</taxon>
        <taxon>Mortierellales</taxon>
        <taxon>Mortierellaceae</taxon>
        <taxon>Actinomortierella</taxon>
    </lineage>
</organism>
<dbReference type="EMBL" id="JAAAJB010000861">
    <property type="protein sequence ID" value="KAG0250431.1"/>
    <property type="molecule type" value="Genomic_DNA"/>
</dbReference>
<evidence type="ECO:0000256" key="5">
    <source>
        <dbReference type="ARBA" id="ARBA00045246"/>
    </source>
</evidence>
<name>A0A9P6PQ92_9FUNG</name>
<dbReference type="InterPro" id="IPR017937">
    <property type="entry name" value="Thioredoxin_CS"/>
</dbReference>
<dbReference type="PRINTS" id="PR00421">
    <property type="entry name" value="THIOREDOXIN"/>
</dbReference>
<dbReference type="PANTHER" id="PTHR46426:SF1">
    <property type="entry name" value="PROTEIN DISULFIDE-ISOMERASE TMX3"/>
    <property type="match status" value="1"/>
</dbReference>
<evidence type="ECO:0000256" key="1">
    <source>
        <dbReference type="ARBA" id="ARBA00004389"/>
    </source>
</evidence>
<dbReference type="InterPro" id="IPR013766">
    <property type="entry name" value="Thioredoxin_domain"/>
</dbReference>
<evidence type="ECO:0000313" key="9">
    <source>
        <dbReference type="Proteomes" id="UP000807716"/>
    </source>
</evidence>
<dbReference type="Gene3D" id="3.40.30.10">
    <property type="entry name" value="Glutaredoxin"/>
    <property type="match status" value="3"/>
</dbReference>
<keyword evidence="2" id="KW-0812">Transmembrane</keyword>
<accession>A0A9P6PQ92</accession>
<feature type="chain" id="PRO_5040181660" description="Thioredoxin domain-containing protein" evidence="6">
    <location>
        <begin position="26"/>
        <end position="553"/>
    </location>
</feature>
<proteinExistence type="predicted"/>
<evidence type="ECO:0000256" key="6">
    <source>
        <dbReference type="SAM" id="SignalP"/>
    </source>
</evidence>
<evidence type="ECO:0000259" key="7">
    <source>
        <dbReference type="PROSITE" id="PS51352"/>
    </source>
</evidence>
<reference evidence="8" key="1">
    <citation type="journal article" date="2020" name="Fungal Divers.">
        <title>Resolving the Mortierellaceae phylogeny through synthesis of multi-gene phylogenetics and phylogenomics.</title>
        <authorList>
            <person name="Vandepol N."/>
            <person name="Liber J."/>
            <person name="Desiro A."/>
            <person name="Na H."/>
            <person name="Kennedy M."/>
            <person name="Barry K."/>
            <person name="Grigoriev I.V."/>
            <person name="Miller A.N."/>
            <person name="O'Donnell K."/>
            <person name="Stajich J.E."/>
            <person name="Bonito G."/>
        </authorList>
    </citation>
    <scope>NUCLEOTIDE SEQUENCE</scope>
    <source>
        <strain evidence="8">BC1065</strain>
    </source>
</reference>
<dbReference type="GO" id="GO:0005789">
    <property type="term" value="C:endoplasmic reticulum membrane"/>
    <property type="evidence" value="ECO:0007669"/>
    <property type="project" value="UniProtKB-SubCell"/>
</dbReference>
<evidence type="ECO:0000256" key="2">
    <source>
        <dbReference type="ARBA" id="ARBA00022692"/>
    </source>
</evidence>
<feature type="domain" description="Thioredoxin" evidence="7">
    <location>
        <begin position="11"/>
        <end position="127"/>
    </location>
</feature>
<keyword evidence="4" id="KW-0472">Membrane</keyword>
<sequence length="553" mass="61727">MFIRNILSAVVAIATCASSISGVLASDASKELNAANFNTGVAEGATFVKFHSPQCPHCRRLAPVWEDLAVGHKDWERTKGFKFAEVNCLIEGDLCEDHDIRGYPTLNLYYKGKLVDKYNKARSQEQLSEYVATKADEFIFVPDHVDVEEVGQVKVNPEGKVVALDQESYDRRVQFGPWLVEYYAPWCGHCKNLAPIYEQVAQELKDKVNVAKVDCTVNQEICRKIDVRGYPTIRLHQFGESSEYMGMRSKEAISNYAIEALVPSLKEIKAADLEQIKLTEDVAFVYVHSASTSEATTKAIERMSQIFYKKVSIYSSDDQALASALDIPSSGGATLTVLKDNRQYNYVGSLEDEQSVKNWILRYRQPMVSKVTGANSGNILGATGYVMLGLFDPAQSETAAARRALIEMAHNYAAKKQAGQANVEVRFAYMDATRWSNYVKGAFKLDQKDLPKIYVVNNREETYFPHALDGRPVQLNEAALEAYLKDIESGMLMEKSMLNVVQRTFRLVHARVSTVFRFAKEHPMLAVIGGGGLFLSVMRQISPKPEAVATKAD</sequence>
<dbReference type="InterPro" id="IPR052250">
    <property type="entry name" value="PDI_TMX3"/>
</dbReference>
<evidence type="ECO:0000256" key="3">
    <source>
        <dbReference type="ARBA" id="ARBA00022989"/>
    </source>
</evidence>
<dbReference type="PROSITE" id="PS51352">
    <property type="entry name" value="THIOREDOXIN_2"/>
    <property type="match status" value="2"/>
</dbReference>
<dbReference type="PROSITE" id="PS00194">
    <property type="entry name" value="THIOREDOXIN_1"/>
    <property type="match status" value="1"/>
</dbReference>
<dbReference type="OrthoDB" id="427280at2759"/>
<comment type="function">
    <text evidence="5">Probable disulfide isomerase, which participates in the folding of proteins containing disulfide bonds. May act as a dithiol oxidase. Acts as a regulator of endoplasmic reticulum-mitochondria contact sites via its ability to regulate redox signals.</text>
</comment>
<dbReference type="Pfam" id="PF00085">
    <property type="entry name" value="Thioredoxin"/>
    <property type="match status" value="2"/>
</dbReference>
<dbReference type="CDD" id="cd02961">
    <property type="entry name" value="PDI_a_family"/>
    <property type="match status" value="1"/>
</dbReference>
<evidence type="ECO:0000313" key="8">
    <source>
        <dbReference type="EMBL" id="KAG0250431.1"/>
    </source>
</evidence>
<keyword evidence="6" id="KW-0732">Signal</keyword>
<dbReference type="SUPFAM" id="SSF52833">
    <property type="entry name" value="Thioredoxin-like"/>
    <property type="match status" value="4"/>
</dbReference>